<reference evidence="5" key="1">
    <citation type="journal article" date="2021" name="Nat. Commun.">
        <title>Genetic determinants of endophytism in the Arabidopsis root mycobiome.</title>
        <authorList>
            <person name="Mesny F."/>
            <person name="Miyauchi S."/>
            <person name="Thiergart T."/>
            <person name="Pickel B."/>
            <person name="Atanasova L."/>
            <person name="Karlsson M."/>
            <person name="Huettel B."/>
            <person name="Barry K.W."/>
            <person name="Haridas S."/>
            <person name="Chen C."/>
            <person name="Bauer D."/>
            <person name="Andreopoulos W."/>
            <person name="Pangilinan J."/>
            <person name="LaButti K."/>
            <person name="Riley R."/>
            <person name="Lipzen A."/>
            <person name="Clum A."/>
            <person name="Drula E."/>
            <person name="Henrissat B."/>
            <person name="Kohler A."/>
            <person name="Grigoriev I.V."/>
            <person name="Martin F.M."/>
            <person name="Hacquard S."/>
        </authorList>
    </citation>
    <scope>NUCLEOTIDE SEQUENCE</scope>
    <source>
        <strain evidence="5">MPI-SDFR-AT-0117</strain>
    </source>
</reference>
<comment type="similarity">
    <text evidence="1">Belongs to the short-chain dehydrogenases/reductases (SDR) family.</text>
</comment>
<dbReference type="PANTHER" id="PTHR42901">
    <property type="entry name" value="ALCOHOL DEHYDROGENASE"/>
    <property type="match status" value="1"/>
</dbReference>
<keyword evidence="6" id="KW-1185">Reference proteome</keyword>
<dbReference type="PANTHER" id="PTHR42901:SF1">
    <property type="entry name" value="ALCOHOL DEHYDROGENASE"/>
    <property type="match status" value="1"/>
</dbReference>
<comment type="caution">
    <text evidence="5">The sequence shown here is derived from an EMBL/GenBank/DDBJ whole genome shotgun (WGS) entry which is preliminary data.</text>
</comment>
<keyword evidence="3" id="KW-0560">Oxidoreductase</keyword>
<dbReference type="PRINTS" id="PR00081">
    <property type="entry name" value="GDHRDH"/>
</dbReference>
<organism evidence="5 6">
    <name type="scientific">Plectosphaerella plurivora</name>
    <dbReference type="NCBI Taxonomy" id="936078"/>
    <lineage>
        <taxon>Eukaryota</taxon>
        <taxon>Fungi</taxon>
        <taxon>Dikarya</taxon>
        <taxon>Ascomycota</taxon>
        <taxon>Pezizomycotina</taxon>
        <taxon>Sordariomycetes</taxon>
        <taxon>Hypocreomycetidae</taxon>
        <taxon>Glomerellales</taxon>
        <taxon>Plectosphaerellaceae</taxon>
        <taxon>Plectosphaerella</taxon>
    </lineage>
</organism>
<dbReference type="CDD" id="cd05233">
    <property type="entry name" value="SDR_c"/>
    <property type="match status" value="1"/>
</dbReference>
<dbReference type="EMBL" id="JAGSXJ010000020">
    <property type="protein sequence ID" value="KAH6680063.1"/>
    <property type="molecule type" value="Genomic_DNA"/>
</dbReference>
<dbReference type="OrthoDB" id="1933717at2759"/>
<dbReference type="InterPro" id="IPR002347">
    <property type="entry name" value="SDR_fam"/>
</dbReference>
<dbReference type="Proteomes" id="UP000770015">
    <property type="component" value="Unassembled WGS sequence"/>
</dbReference>
<dbReference type="InterPro" id="IPR020904">
    <property type="entry name" value="Sc_DH/Rdtase_CS"/>
</dbReference>
<evidence type="ECO:0000259" key="4">
    <source>
        <dbReference type="SMART" id="SM00822"/>
    </source>
</evidence>
<dbReference type="SUPFAM" id="SSF51735">
    <property type="entry name" value="NAD(P)-binding Rossmann-fold domains"/>
    <property type="match status" value="1"/>
</dbReference>
<dbReference type="Gene3D" id="3.40.50.720">
    <property type="entry name" value="NAD(P)-binding Rossmann-like Domain"/>
    <property type="match status" value="1"/>
</dbReference>
<keyword evidence="2" id="KW-0521">NADP</keyword>
<dbReference type="SMART" id="SM00822">
    <property type="entry name" value="PKS_KR"/>
    <property type="match status" value="1"/>
</dbReference>
<dbReference type="PROSITE" id="PS00061">
    <property type="entry name" value="ADH_SHORT"/>
    <property type="match status" value="1"/>
</dbReference>
<accession>A0A9P8V6I1</accession>
<evidence type="ECO:0000313" key="5">
    <source>
        <dbReference type="EMBL" id="KAH6680063.1"/>
    </source>
</evidence>
<evidence type="ECO:0000256" key="2">
    <source>
        <dbReference type="ARBA" id="ARBA00022857"/>
    </source>
</evidence>
<protein>
    <submittedName>
        <fullName evidence="5">Short-chain dehydrogenase</fullName>
    </submittedName>
</protein>
<gene>
    <name evidence="5" type="ORF">F5X68DRAFT_277762</name>
</gene>
<dbReference type="InterPro" id="IPR036291">
    <property type="entry name" value="NAD(P)-bd_dom_sf"/>
</dbReference>
<dbReference type="InterPro" id="IPR057326">
    <property type="entry name" value="KR_dom"/>
</dbReference>
<sequence length="310" mass="33594">MPNVPENNAPPILGSAFTKTLHKRPYPAISPSRPELSQAGRTVLITGGHQGIGLAISRAFGQAKAARIIIVGRRVDLVSSSASQLSVDFPSTEVVGLAVDVTDQKAVTGLWDDLAKKNILVDVLVVNAAKFTLGHVSTLSIDEILDDYAVNVFAGVDFALRLHKQPGAEGRPKAIVNLSSLAIHDNTFTDELPLYSASKSAGTMLMQQLARHVSPEEMQVLSFHPGGIFTEQARNRGLSPDDPVWDDGNLCGQFAVWAASPEARFLHGRFVWAKWDVTELKEANVLERLEKDDLFLSVGVVGLREWNSSP</sequence>
<evidence type="ECO:0000313" key="6">
    <source>
        <dbReference type="Proteomes" id="UP000770015"/>
    </source>
</evidence>
<dbReference type="GO" id="GO:0016491">
    <property type="term" value="F:oxidoreductase activity"/>
    <property type="evidence" value="ECO:0007669"/>
    <property type="project" value="UniProtKB-KW"/>
</dbReference>
<feature type="domain" description="Ketoreductase" evidence="4">
    <location>
        <begin position="41"/>
        <end position="212"/>
    </location>
</feature>
<name>A0A9P8V6I1_9PEZI</name>
<evidence type="ECO:0000256" key="3">
    <source>
        <dbReference type="ARBA" id="ARBA00023002"/>
    </source>
</evidence>
<proteinExistence type="inferred from homology"/>
<evidence type="ECO:0000256" key="1">
    <source>
        <dbReference type="ARBA" id="ARBA00006484"/>
    </source>
</evidence>
<dbReference type="Pfam" id="PF00106">
    <property type="entry name" value="adh_short"/>
    <property type="match status" value="1"/>
</dbReference>
<dbReference type="AlphaFoldDB" id="A0A9P8V6I1"/>